<evidence type="ECO:0000313" key="2">
    <source>
        <dbReference type="EMBL" id="KAK4781742.1"/>
    </source>
</evidence>
<name>A0AAN7QWL4_TRANT</name>
<feature type="compositionally biased region" description="Basic and acidic residues" evidence="1">
    <location>
        <begin position="16"/>
        <end position="42"/>
    </location>
</feature>
<dbReference type="AlphaFoldDB" id="A0AAN7QWL4"/>
<protein>
    <submittedName>
        <fullName evidence="2">Uncharacterized protein</fullName>
    </submittedName>
</protein>
<gene>
    <name evidence="2" type="ORF">SAY86_015844</name>
</gene>
<organism evidence="2 3">
    <name type="scientific">Trapa natans</name>
    <name type="common">Water chestnut</name>
    <dbReference type="NCBI Taxonomy" id="22666"/>
    <lineage>
        <taxon>Eukaryota</taxon>
        <taxon>Viridiplantae</taxon>
        <taxon>Streptophyta</taxon>
        <taxon>Embryophyta</taxon>
        <taxon>Tracheophyta</taxon>
        <taxon>Spermatophyta</taxon>
        <taxon>Magnoliopsida</taxon>
        <taxon>eudicotyledons</taxon>
        <taxon>Gunneridae</taxon>
        <taxon>Pentapetalae</taxon>
        <taxon>rosids</taxon>
        <taxon>malvids</taxon>
        <taxon>Myrtales</taxon>
        <taxon>Lythraceae</taxon>
        <taxon>Trapa</taxon>
    </lineage>
</organism>
<comment type="caution">
    <text evidence="2">The sequence shown here is derived from an EMBL/GenBank/DDBJ whole genome shotgun (WGS) entry which is preliminary data.</text>
</comment>
<feature type="region of interest" description="Disordered" evidence="1">
    <location>
        <begin position="1"/>
        <end position="52"/>
    </location>
</feature>
<evidence type="ECO:0000313" key="3">
    <source>
        <dbReference type="Proteomes" id="UP001346149"/>
    </source>
</evidence>
<evidence type="ECO:0000256" key="1">
    <source>
        <dbReference type="SAM" id="MobiDB-lite"/>
    </source>
</evidence>
<accession>A0AAN7QWL4</accession>
<dbReference type="EMBL" id="JAXQNO010000016">
    <property type="protein sequence ID" value="KAK4781742.1"/>
    <property type="molecule type" value="Genomic_DNA"/>
</dbReference>
<keyword evidence="3" id="KW-1185">Reference proteome</keyword>
<sequence>MASDASSGPSYYWDNMTKHEERSTEEVEKGKEEEADRSEVSSKAKKNGNVEFHTGKSKLKIATKNFIWVDEESTTPGQT</sequence>
<dbReference type="Proteomes" id="UP001346149">
    <property type="component" value="Unassembled WGS sequence"/>
</dbReference>
<reference evidence="2 3" key="1">
    <citation type="journal article" date="2023" name="Hortic Res">
        <title>Pangenome of water caltrop reveals structural variations and asymmetric subgenome divergence after allopolyploidization.</title>
        <authorList>
            <person name="Zhang X."/>
            <person name="Chen Y."/>
            <person name="Wang L."/>
            <person name="Yuan Y."/>
            <person name="Fang M."/>
            <person name="Shi L."/>
            <person name="Lu R."/>
            <person name="Comes H.P."/>
            <person name="Ma Y."/>
            <person name="Chen Y."/>
            <person name="Huang G."/>
            <person name="Zhou Y."/>
            <person name="Zheng Z."/>
            <person name="Qiu Y."/>
        </authorList>
    </citation>
    <scope>NUCLEOTIDE SEQUENCE [LARGE SCALE GENOMIC DNA]</scope>
    <source>
        <strain evidence="2">F231</strain>
    </source>
</reference>
<proteinExistence type="predicted"/>